<evidence type="ECO:0000313" key="2">
    <source>
        <dbReference type="Proteomes" id="UP001143910"/>
    </source>
</evidence>
<dbReference type="Proteomes" id="UP001143910">
    <property type="component" value="Unassembled WGS sequence"/>
</dbReference>
<sequence>MASLTIDQLLSKYGISPTLGFLSPNQPPTAFTSPYYAEWDTIASQLSKLQKSQKLVTKIQQLPILDSGHLESEPEYRRAYVVLGFLIHAYVWGGSSAPMQEVPPQLSEPFLQVCDYLGVQPVLSYSGLVLWNWSVSQDCTLDDSFPDLSQLESLTSFTGTRGEDAFYHVPVLVEADGGPLIPLLLQAVENGQRGDFAAVCSALETATTTFAKMGSHLPKMFGTLDAHIFYHEIRPFFAGGKDLPRGMVFRKSDGTEVEAKYVGGSAAQGSLFPFLDHILGVVHEEAKSRDSVFQEMKSYMPRKHREFLDVVGRLPSLRSMVESHRDDSRLCVAFDECLAQLRLWRGKHIAIVSKYIVQPAKAAALAEHKGKRDSCKENAVDELQGTGGTALVPFLRQARDETRGLDRANKD</sequence>
<proteinExistence type="predicted"/>
<dbReference type="EMBL" id="JANJQO010003472">
    <property type="protein sequence ID" value="KAJ2959502.1"/>
    <property type="molecule type" value="Genomic_DNA"/>
</dbReference>
<protein>
    <submittedName>
        <fullName evidence="1">Uncharacterized protein</fullName>
    </submittedName>
</protein>
<organism evidence="1 2">
    <name type="scientific">Zarea fungicola</name>
    <dbReference type="NCBI Taxonomy" id="93591"/>
    <lineage>
        <taxon>Eukaryota</taxon>
        <taxon>Fungi</taxon>
        <taxon>Dikarya</taxon>
        <taxon>Ascomycota</taxon>
        <taxon>Pezizomycotina</taxon>
        <taxon>Sordariomycetes</taxon>
        <taxon>Hypocreomycetidae</taxon>
        <taxon>Hypocreales</taxon>
        <taxon>Cordycipitaceae</taxon>
        <taxon>Zarea</taxon>
    </lineage>
</organism>
<keyword evidence="2" id="KW-1185">Reference proteome</keyword>
<evidence type="ECO:0000313" key="1">
    <source>
        <dbReference type="EMBL" id="KAJ2959502.1"/>
    </source>
</evidence>
<reference evidence="1" key="1">
    <citation type="submission" date="2022-08" db="EMBL/GenBank/DDBJ databases">
        <title>Genome Sequence of Lecanicillium fungicola.</title>
        <authorList>
            <person name="Buettner E."/>
        </authorList>
    </citation>
    <scope>NUCLEOTIDE SEQUENCE</scope>
    <source>
        <strain evidence="1">Babe33</strain>
    </source>
</reference>
<accession>A0ACC1MCI0</accession>
<comment type="caution">
    <text evidence="1">The sequence shown here is derived from an EMBL/GenBank/DDBJ whole genome shotgun (WGS) entry which is preliminary data.</text>
</comment>
<name>A0ACC1MCI0_9HYPO</name>
<gene>
    <name evidence="1" type="ORF">NQ176_g11112</name>
</gene>